<dbReference type="EMBL" id="JWSY01000001">
    <property type="protein sequence ID" value="KIC61048.1"/>
    <property type="molecule type" value="Genomic_DNA"/>
</dbReference>
<dbReference type="STRING" id="172043.RM53_00230"/>
<protein>
    <recommendedName>
        <fullName evidence="6">TVP38/TMEM64 family membrane protein</fullName>
    </recommendedName>
</protein>
<proteinExistence type="inferred from homology"/>
<name>A0A0B4E380_9CAUL</name>
<reference evidence="8 9" key="1">
    <citation type="submission" date="2014-12" db="EMBL/GenBank/DDBJ databases">
        <title>Genome sequencing of Brevundimonas nasdae TPW30.</title>
        <authorList>
            <person name="Tan P.W."/>
            <person name="Chan K.-G."/>
        </authorList>
    </citation>
    <scope>NUCLEOTIDE SEQUENCE [LARGE SCALE GENOMIC DNA]</scope>
    <source>
        <strain evidence="8 9">TPW30</strain>
    </source>
</reference>
<dbReference type="Pfam" id="PF09335">
    <property type="entry name" value="VTT_dom"/>
    <property type="match status" value="1"/>
</dbReference>
<comment type="caution">
    <text evidence="8">The sequence shown here is derived from an EMBL/GenBank/DDBJ whole genome shotgun (WGS) entry which is preliminary data.</text>
</comment>
<keyword evidence="5 6" id="KW-0472">Membrane</keyword>
<dbReference type="InterPro" id="IPR032816">
    <property type="entry name" value="VTT_dom"/>
</dbReference>
<keyword evidence="4 6" id="KW-1133">Transmembrane helix</keyword>
<feature type="transmembrane region" description="Helical" evidence="6">
    <location>
        <begin position="171"/>
        <end position="193"/>
    </location>
</feature>
<organism evidence="8 9">
    <name type="scientific">Brevundimonas nasdae</name>
    <dbReference type="NCBI Taxonomy" id="172043"/>
    <lineage>
        <taxon>Bacteria</taxon>
        <taxon>Pseudomonadati</taxon>
        <taxon>Pseudomonadota</taxon>
        <taxon>Alphaproteobacteria</taxon>
        <taxon>Caulobacterales</taxon>
        <taxon>Caulobacteraceae</taxon>
        <taxon>Brevundimonas</taxon>
    </lineage>
</organism>
<feature type="transmembrane region" description="Helical" evidence="6">
    <location>
        <begin position="142"/>
        <end position="164"/>
    </location>
</feature>
<dbReference type="Proteomes" id="UP000031166">
    <property type="component" value="Unassembled WGS sequence"/>
</dbReference>
<comment type="similarity">
    <text evidence="6">Belongs to the TVP38/TMEM64 family.</text>
</comment>
<evidence type="ECO:0000256" key="3">
    <source>
        <dbReference type="ARBA" id="ARBA00022692"/>
    </source>
</evidence>
<feature type="transmembrane region" description="Helical" evidence="6">
    <location>
        <begin position="205"/>
        <end position="225"/>
    </location>
</feature>
<evidence type="ECO:0000256" key="1">
    <source>
        <dbReference type="ARBA" id="ARBA00004651"/>
    </source>
</evidence>
<evidence type="ECO:0000313" key="9">
    <source>
        <dbReference type="Proteomes" id="UP000031166"/>
    </source>
</evidence>
<dbReference type="AlphaFoldDB" id="A0A0B4E380"/>
<accession>A0A0B4E380</accession>
<feature type="transmembrane region" description="Helical" evidence="6">
    <location>
        <begin position="98"/>
        <end position="115"/>
    </location>
</feature>
<feature type="transmembrane region" description="Helical" evidence="6">
    <location>
        <begin position="61"/>
        <end position="91"/>
    </location>
</feature>
<dbReference type="PANTHER" id="PTHR12677">
    <property type="entry name" value="GOLGI APPARATUS MEMBRANE PROTEIN TVP38-RELATED"/>
    <property type="match status" value="1"/>
</dbReference>
<keyword evidence="2 6" id="KW-1003">Cell membrane</keyword>
<gene>
    <name evidence="8" type="ORF">RM53_00230</name>
</gene>
<dbReference type="GO" id="GO:0005886">
    <property type="term" value="C:plasma membrane"/>
    <property type="evidence" value="ECO:0007669"/>
    <property type="project" value="UniProtKB-SubCell"/>
</dbReference>
<evidence type="ECO:0000256" key="5">
    <source>
        <dbReference type="ARBA" id="ARBA00023136"/>
    </source>
</evidence>
<evidence type="ECO:0000259" key="7">
    <source>
        <dbReference type="Pfam" id="PF09335"/>
    </source>
</evidence>
<evidence type="ECO:0000256" key="2">
    <source>
        <dbReference type="ARBA" id="ARBA00022475"/>
    </source>
</evidence>
<keyword evidence="3 6" id="KW-0812">Transmembrane</keyword>
<comment type="subcellular location">
    <subcellularLocation>
        <location evidence="1 6">Cell membrane</location>
        <topology evidence="1 6">Multi-pass membrane protein</topology>
    </subcellularLocation>
</comment>
<feature type="domain" description="VTT" evidence="7">
    <location>
        <begin position="79"/>
        <end position="193"/>
    </location>
</feature>
<evidence type="ECO:0000256" key="6">
    <source>
        <dbReference type="RuleBase" id="RU366058"/>
    </source>
</evidence>
<evidence type="ECO:0000256" key="4">
    <source>
        <dbReference type="ARBA" id="ARBA00022989"/>
    </source>
</evidence>
<sequence length="238" mass="25514">MMRWIIDFLSNMEARRWRAVLATALLLGAMIALFAVGKSQLGLEAEGRLEAWLAGFRQGPWGLVAAIVVFTVSAFFGAPQFILIAACVVAFGPWFGFLYSWIATVVSAGVTYWLGRGPTARLLARHGGKTVGRLTRFVGKNAFYASFIIRNVPSAPFIVVNMAFGAARASFTGFLAGCALGVLPKTALVAFFGGSFMTAVSGDGIWTSAILAGVALAWLALMLVVRELVKRREIARGD</sequence>
<dbReference type="PANTHER" id="PTHR12677:SF59">
    <property type="entry name" value="GOLGI APPARATUS MEMBRANE PROTEIN TVP38-RELATED"/>
    <property type="match status" value="1"/>
</dbReference>
<dbReference type="InterPro" id="IPR015414">
    <property type="entry name" value="TMEM64"/>
</dbReference>
<evidence type="ECO:0000313" key="8">
    <source>
        <dbReference type="EMBL" id="KIC61048.1"/>
    </source>
</evidence>